<dbReference type="PANTHER" id="PTHR13504">
    <property type="entry name" value="FIDO DOMAIN-CONTAINING PROTEIN DDB_G0283145"/>
    <property type="match status" value="1"/>
</dbReference>
<organism evidence="4 5">
    <name type="scientific">Marinobacter nauticus (strain ATCC 700491 / DSM 11845 / VT8)</name>
    <name type="common">Marinobacter aquaeolei</name>
    <dbReference type="NCBI Taxonomy" id="351348"/>
    <lineage>
        <taxon>Bacteria</taxon>
        <taxon>Pseudomonadati</taxon>
        <taxon>Pseudomonadota</taxon>
        <taxon>Gammaproteobacteria</taxon>
        <taxon>Pseudomonadales</taxon>
        <taxon>Marinobacteraceae</taxon>
        <taxon>Marinobacter</taxon>
    </lineage>
</organism>
<dbReference type="EMBL" id="CP000514">
    <property type="protein sequence ID" value="ABM17546.1"/>
    <property type="molecule type" value="Genomic_DNA"/>
</dbReference>
<evidence type="ECO:0000313" key="5">
    <source>
        <dbReference type="Proteomes" id="UP000000998"/>
    </source>
</evidence>
<keyword evidence="2" id="KW-0547">Nucleotide-binding</keyword>
<dbReference type="eggNOG" id="COG3177">
    <property type="taxonomic scope" value="Bacteria"/>
</dbReference>
<evidence type="ECO:0000256" key="1">
    <source>
        <dbReference type="PIRSR" id="PIRSR640198-1"/>
    </source>
</evidence>
<reference evidence="5" key="1">
    <citation type="journal article" date="2011" name="Appl. Environ. Microbiol.">
        <title>Genomic potential of Marinobacter aquaeolei, a biogeochemical 'opportunitroph'.</title>
        <authorList>
            <person name="Singer E."/>
            <person name="Webb E.A."/>
            <person name="Nelson W.C."/>
            <person name="Heidelberg J.F."/>
            <person name="Ivanova N."/>
            <person name="Pati A."/>
            <person name="Edwards K.J."/>
        </authorList>
    </citation>
    <scope>NUCLEOTIDE SEQUENCE [LARGE SCALE GENOMIC DNA]</scope>
    <source>
        <strain evidence="5">ATCC 700491 / DSM 11845 / VT8</strain>
    </source>
</reference>
<evidence type="ECO:0000313" key="4">
    <source>
        <dbReference type="EMBL" id="ABM17546.1"/>
    </source>
</evidence>
<feature type="active site" evidence="1">
    <location>
        <position position="207"/>
    </location>
</feature>
<dbReference type="InterPro" id="IPR040198">
    <property type="entry name" value="Fido_containing"/>
</dbReference>
<dbReference type="GO" id="GO:0005524">
    <property type="term" value="F:ATP binding"/>
    <property type="evidence" value="ECO:0007669"/>
    <property type="project" value="UniProtKB-KW"/>
</dbReference>
<accession>A1TXS7</accession>
<evidence type="ECO:0000256" key="2">
    <source>
        <dbReference type="PIRSR" id="PIRSR640198-2"/>
    </source>
</evidence>
<dbReference type="PROSITE" id="PS51459">
    <property type="entry name" value="FIDO"/>
    <property type="match status" value="1"/>
</dbReference>
<dbReference type="Gene3D" id="1.10.3290.10">
    <property type="entry name" value="Fido-like domain"/>
    <property type="match status" value="1"/>
</dbReference>
<dbReference type="HOGENOM" id="CLU_666714_0_0_6"/>
<sequence>MTSWMSAAPFVPSGRVKAYGDLPDRVSTLNRESAKLAGHLNYETTQTIRRHMAVINSYYSNLIEGNQTLPHQIREAQRGNYESDPTARDHQLESVAHIKVQDWIRSASRDLDEVLSPEFIRSIHRHFYADLPERLKVVKDDAGNEQRVIGGEFRTSTVSIGRHIPPDHQYVNTLVGQFCSEYKSRRYAGEMRITALMAAHDRLLWIHPFLDGNGRVVRLWTDAALQAAGVEGIGVWCLSRGLARSSSNYKAKLAHADYPQQGTADGRGPLSETGLTEFTRFMVDTAIDQVDYVGSLLDLKGMQQRIENYVNARRDGRIMACPDPLKPEATLILFQAFIQGSVERAHALRLAGGRDGEDRTARRILHQLKADGLLSEKNNRSPLKWEIPEHAEPFYFPNLSA</sequence>
<dbReference type="PANTHER" id="PTHR13504:SF38">
    <property type="entry name" value="FIDO DOMAIN-CONTAINING PROTEIN"/>
    <property type="match status" value="1"/>
</dbReference>
<dbReference type="RefSeq" id="WP_011783990.1">
    <property type="nucleotide sequence ID" value="NC_008740.1"/>
</dbReference>
<gene>
    <name evidence="4" type="ordered locus">Maqu_0445</name>
</gene>
<dbReference type="InterPro" id="IPR003812">
    <property type="entry name" value="Fido"/>
</dbReference>
<dbReference type="SUPFAM" id="SSF140931">
    <property type="entry name" value="Fic-like"/>
    <property type="match status" value="1"/>
</dbReference>
<dbReference type="KEGG" id="maq:Maqu_0445"/>
<evidence type="ECO:0000259" key="3">
    <source>
        <dbReference type="PROSITE" id="PS51459"/>
    </source>
</evidence>
<feature type="binding site" evidence="2">
    <location>
        <begin position="211"/>
        <end position="218"/>
    </location>
    <ligand>
        <name>ATP</name>
        <dbReference type="ChEBI" id="CHEBI:30616"/>
    </ligand>
</feature>
<proteinExistence type="predicted"/>
<keyword evidence="2" id="KW-0067">ATP-binding</keyword>
<name>A1TXS7_MARN8</name>
<dbReference type="AlphaFoldDB" id="A1TXS7"/>
<feature type="domain" description="Fido" evidence="3">
    <location>
        <begin position="115"/>
        <end position="284"/>
    </location>
</feature>
<protein>
    <submittedName>
        <fullName evidence="4">Filamentation induced by cAMP protein Fic</fullName>
    </submittedName>
</protein>
<dbReference type="InterPro" id="IPR036597">
    <property type="entry name" value="Fido-like_dom_sf"/>
</dbReference>
<dbReference type="Proteomes" id="UP000000998">
    <property type="component" value="Chromosome"/>
</dbReference>
<dbReference type="Pfam" id="PF02661">
    <property type="entry name" value="Fic"/>
    <property type="match status" value="1"/>
</dbReference>